<dbReference type="AlphaFoldDB" id="A0AAX2QNL5"/>
<comment type="caution">
    <text evidence="1">The sequence shown here is derived from an EMBL/GenBank/DDBJ whole genome shotgun (WGS) entry which is preliminary data.</text>
</comment>
<reference evidence="1 2" key="1">
    <citation type="submission" date="2019-03" db="EMBL/GenBank/DDBJ databases">
        <title>Genomic Encyclopedia of Type Strains, Phase IV (KMG-V): Genome sequencing to study the core and pangenomes of soil and plant-associated prokaryotes.</title>
        <authorList>
            <person name="Whitman W."/>
        </authorList>
    </citation>
    <scope>NUCLEOTIDE SEQUENCE [LARGE SCALE GENOMIC DNA]</scope>
    <source>
        <strain evidence="1 2">FB403</strain>
    </source>
</reference>
<dbReference type="RefSeq" id="WP_132611405.1">
    <property type="nucleotide sequence ID" value="NZ_SMBI01000005.1"/>
</dbReference>
<sequence length="108" mass="11877">MIYVYSLPPIDFWHGWMNAEQYEASMDNTFGGPTNDHLNFLERAMELASAVGWEGDMTQGPFFTALPPAEGDTWSAVIVGWKQGNNGTTYVASPYALPWLGNAEIGGE</sequence>
<gene>
    <name evidence="1" type="ORF">EV131_105412</name>
</gene>
<proteinExistence type="predicted"/>
<dbReference type="EMBL" id="SMBI01000005">
    <property type="protein sequence ID" value="TCU25298.1"/>
    <property type="molecule type" value="Genomic_DNA"/>
</dbReference>
<name>A0AAX2QNL5_9HYPH</name>
<accession>A0AAX2QNL5</accession>
<evidence type="ECO:0000313" key="1">
    <source>
        <dbReference type="EMBL" id="TCU25298.1"/>
    </source>
</evidence>
<dbReference type="Proteomes" id="UP000295021">
    <property type="component" value="Unassembled WGS sequence"/>
</dbReference>
<organism evidence="1 2">
    <name type="scientific">Rhizobium laguerreae</name>
    <dbReference type="NCBI Taxonomy" id="1076926"/>
    <lineage>
        <taxon>Bacteria</taxon>
        <taxon>Pseudomonadati</taxon>
        <taxon>Pseudomonadota</taxon>
        <taxon>Alphaproteobacteria</taxon>
        <taxon>Hyphomicrobiales</taxon>
        <taxon>Rhizobiaceae</taxon>
        <taxon>Rhizobium/Agrobacterium group</taxon>
        <taxon>Rhizobium</taxon>
    </lineage>
</organism>
<evidence type="ECO:0000313" key="2">
    <source>
        <dbReference type="Proteomes" id="UP000295021"/>
    </source>
</evidence>
<protein>
    <submittedName>
        <fullName evidence="1">Uncharacterized protein</fullName>
    </submittedName>
</protein>